<dbReference type="AlphaFoldDB" id="A0A8X6I2H0"/>
<dbReference type="OrthoDB" id="10351875at2759"/>
<proteinExistence type="predicted"/>
<evidence type="ECO:0000313" key="2">
    <source>
        <dbReference type="Proteomes" id="UP000887116"/>
    </source>
</evidence>
<name>A0A8X6I2H0_TRICU</name>
<comment type="caution">
    <text evidence="1">The sequence shown here is derived from an EMBL/GenBank/DDBJ whole genome shotgun (WGS) entry which is preliminary data.</text>
</comment>
<reference evidence="1" key="1">
    <citation type="submission" date="2020-07" db="EMBL/GenBank/DDBJ databases">
        <title>Multicomponent nature underlies the extraordinary mechanical properties of spider dragline silk.</title>
        <authorList>
            <person name="Kono N."/>
            <person name="Nakamura H."/>
            <person name="Mori M."/>
            <person name="Yoshida Y."/>
            <person name="Ohtoshi R."/>
            <person name="Malay A.D."/>
            <person name="Moran D.A.P."/>
            <person name="Tomita M."/>
            <person name="Numata K."/>
            <person name="Arakawa K."/>
        </authorList>
    </citation>
    <scope>NUCLEOTIDE SEQUENCE</scope>
</reference>
<sequence length="122" mass="14158">MEFTPQIPTAVNRRLRIFAVSKGKKRGLLQAQIRIIESLFVGLDNEQGGPEKWGGGISDTSDNGEKCWLLRQWILDWDHPFDQWCVYWKIRWLIVRNHHDHSGVEKKTGLGNKTDAFERVEG</sequence>
<keyword evidence="2" id="KW-1185">Reference proteome</keyword>
<dbReference type="EMBL" id="BMAO01020764">
    <property type="protein sequence ID" value="GFQ69660.1"/>
    <property type="molecule type" value="Genomic_DNA"/>
</dbReference>
<organism evidence="1 2">
    <name type="scientific">Trichonephila clavata</name>
    <name type="common">Joro spider</name>
    <name type="synonym">Nephila clavata</name>
    <dbReference type="NCBI Taxonomy" id="2740835"/>
    <lineage>
        <taxon>Eukaryota</taxon>
        <taxon>Metazoa</taxon>
        <taxon>Ecdysozoa</taxon>
        <taxon>Arthropoda</taxon>
        <taxon>Chelicerata</taxon>
        <taxon>Arachnida</taxon>
        <taxon>Araneae</taxon>
        <taxon>Araneomorphae</taxon>
        <taxon>Entelegynae</taxon>
        <taxon>Araneoidea</taxon>
        <taxon>Nephilidae</taxon>
        <taxon>Trichonephila</taxon>
    </lineage>
</organism>
<dbReference type="Proteomes" id="UP000887116">
    <property type="component" value="Unassembled WGS sequence"/>
</dbReference>
<protein>
    <submittedName>
        <fullName evidence="1">Uncharacterized protein</fullName>
    </submittedName>
</protein>
<gene>
    <name evidence="1" type="ORF">TNCT_617151</name>
</gene>
<accession>A0A8X6I2H0</accession>
<evidence type="ECO:0000313" key="1">
    <source>
        <dbReference type="EMBL" id="GFQ69660.1"/>
    </source>
</evidence>